<accession>A0A1I0Y3T6</accession>
<gene>
    <name evidence="1" type="ORF">SAMN04488528_101122</name>
</gene>
<sequence length="69" mass="8212">MTTYLSTFKVEKVYKRLMLNTLEPNEDYIHGLIRVYNAKICNIIDDYNSSAYYEPLPTIIRSYYNSSFN</sequence>
<dbReference type="RefSeq" id="WP_177199365.1">
    <property type="nucleotide sequence ID" value="NZ_FOKI01000011.1"/>
</dbReference>
<dbReference type="EMBL" id="FOKI01000011">
    <property type="protein sequence ID" value="SFB08015.1"/>
    <property type="molecule type" value="Genomic_DNA"/>
</dbReference>
<keyword evidence="2" id="KW-1185">Reference proteome</keyword>
<dbReference type="Proteomes" id="UP000198619">
    <property type="component" value="Unassembled WGS sequence"/>
</dbReference>
<evidence type="ECO:0000313" key="2">
    <source>
        <dbReference type="Proteomes" id="UP000198619"/>
    </source>
</evidence>
<organism evidence="1 2">
    <name type="scientific">Clostridium frigidicarnis</name>
    <dbReference type="NCBI Taxonomy" id="84698"/>
    <lineage>
        <taxon>Bacteria</taxon>
        <taxon>Bacillati</taxon>
        <taxon>Bacillota</taxon>
        <taxon>Clostridia</taxon>
        <taxon>Eubacteriales</taxon>
        <taxon>Clostridiaceae</taxon>
        <taxon>Clostridium</taxon>
    </lineage>
</organism>
<dbReference type="STRING" id="84698.SAMN04488528_101122"/>
<dbReference type="AlphaFoldDB" id="A0A1I0Y3T6"/>
<evidence type="ECO:0000313" key="1">
    <source>
        <dbReference type="EMBL" id="SFB08015.1"/>
    </source>
</evidence>
<protein>
    <submittedName>
        <fullName evidence="1">Uncharacterized protein</fullName>
    </submittedName>
</protein>
<reference evidence="1 2" key="1">
    <citation type="submission" date="2016-10" db="EMBL/GenBank/DDBJ databases">
        <authorList>
            <person name="de Groot N.N."/>
        </authorList>
    </citation>
    <scope>NUCLEOTIDE SEQUENCE [LARGE SCALE GENOMIC DNA]</scope>
    <source>
        <strain evidence="1 2">DSM 12271</strain>
    </source>
</reference>
<proteinExistence type="predicted"/>
<name>A0A1I0Y3T6_9CLOT</name>